<organism evidence="2 3">
    <name type="scientific">Amborella trichopoda</name>
    <dbReference type="NCBI Taxonomy" id="13333"/>
    <lineage>
        <taxon>Eukaryota</taxon>
        <taxon>Viridiplantae</taxon>
        <taxon>Streptophyta</taxon>
        <taxon>Embryophyta</taxon>
        <taxon>Tracheophyta</taxon>
        <taxon>Spermatophyta</taxon>
        <taxon>Magnoliopsida</taxon>
        <taxon>Amborellales</taxon>
        <taxon>Amborellaceae</taxon>
        <taxon>Amborella</taxon>
    </lineage>
</organism>
<dbReference type="STRING" id="13333.U5D2M5"/>
<dbReference type="Gene3D" id="2.40.50.140">
    <property type="entry name" value="Nucleic acid-binding proteins"/>
    <property type="match status" value="1"/>
</dbReference>
<dbReference type="GO" id="GO:0006260">
    <property type="term" value="P:DNA replication"/>
    <property type="evidence" value="ECO:0007669"/>
    <property type="project" value="InterPro"/>
</dbReference>
<dbReference type="InterPro" id="IPR007199">
    <property type="entry name" value="Rep_factor-A_N"/>
</dbReference>
<dbReference type="Proteomes" id="UP000017836">
    <property type="component" value="Unassembled WGS sequence"/>
</dbReference>
<protein>
    <recommendedName>
        <fullName evidence="1">Replication factor-A protein 1 N-terminal domain-containing protein</fullName>
    </recommendedName>
</protein>
<reference evidence="3" key="1">
    <citation type="journal article" date="2013" name="Science">
        <title>The Amborella genome and the evolution of flowering plants.</title>
        <authorList>
            <consortium name="Amborella Genome Project"/>
        </authorList>
    </citation>
    <scope>NUCLEOTIDE SEQUENCE [LARGE SCALE GENOMIC DNA]</scope>
</reference>
<dbReference type="HOGENOM" id="CLU_147687_0_0_1"/>
<dbReference type="eggNOG" id="KOG0851">
    <property type="taxonomic scope" value="Eukaryota"/>
</dbReference>
<feature type="domain" description="Replication factor-A protein 1 N-terminal" evidence="1">
    <location>
        <begin position="5"/>
        <end position="93"/>
    </location>
</feature>
<dbReference type="SUPFAM" id="SSF50249">
    <property type="entry name" value="Nucleic acid-binding proteins"/>
    <property type="match status" value="1"/>
</dbReference>
<accession>U5D2M5</accession>
<proteinExistence type="predicted"/>
<dbReference type="Pfam" id="PF04057">
    <property type="entry name" value="Rep-A_N"/>
    <property type="match status" value="1"/>
</dbReference>
<keyword evidence="3" id="KW-1185">Reference proteome</keyword>
<dbReference type="GO" id="GO:0005634">
    <property type="term" value="C:nucleus"/>
    <property type="evidence" value="ECO:0007669"/>
    <property type="project" value="InterPro"/>
</dbReference>
<dbReference type="OMA" id="DAMIATQ"/>
<dbReference type="AlphaFoldDB" id="U5D2M5"/>
<dbReference type="CDD" id="cd04477">
    <property type="entry name" value="RPA1N"/>
    <property type="match status" value="1"/>
</dbReference>
<dbReference type="InterPro" id="IPR012340">
    <property type="entry name" value="NA-bd_OB-fold"/>
</dbReference>
<gene>
    <name evidence="2" type="ORF">AMTR_s00048p00203810</name>
</gene>
<evidence type="ECO:0000313" key="3">
    <source>
        <dbReference type="Proteomes" id="UP000017836"/>
    </source>
</evidence>
<sequence>MAVNLTVNSIPQICDGHDEGFKPVVQIVDLRSVGSDKTTADRFRMVVSDGVHGQQAMLATQMNDFVKNGTLQKGSIIQLNEFICNTIQNRKLYVSHV</sequence>
<dbReference type="GO" id="GO:0003677">
    <property type="term" value="F:DNA binding"/>
    <property type="evidence" value="ECO:0007669"/>
    <property type="project" value="InterPro"/>
</dbReference>
<dbReference type="EMBL" id="KI392502">
    <property type="protein sequence ID" value="ERN15652.1"/>
    <property type="molecule type" value="Genomic_DNA"/>
</dbReference>
<name>U5D2M5_AMBTC</name>
<evidence type="ECO:0000259" key="1">
    <source>
        <dbReference type="Pfam" id="PF04057"/>
    </source>
</evidence>
<dbReference type="Gramene" id="ERN15652">
    <property type="protein sequence ID" value="ERN15652"/>
    <property type="gene ID" value="AMTR_s00048p00203810"/>
</dbReference>
<evidence type="ECO:0000313" key="2">
    <source>
        <dbReference type="EMBL" id="ERN15652.1"/>
    </source>
</evidence>
<dbReference type="FunFam" id="2.40.50.140:FF:000117">
    <property type="entry name" value="Replication protein A subunit"/>
    <property type="match status" value="1"/>
</dbReference>